<feature type="domain" description="Tubby C-terminal" evidence="1">
    <location>
        <begin position="5"/>
        <end position="170"/>
    </location>
</feature>
<dbReference type="KEGG" id="pasa:BAOM_3729"/>
<proteinExistence type="predicted"/>
<dbReference type="RefSeq" id="WP_127761338.1">
    <property type="nucleotide sequence ID" value="NZ_CP026095.1"/>
</dbReference>
<dbReference type="EMBL" id="CP026095">
    <property type="protein sequence ID" value="AZV44338.1"/>
    <property type="molecule type" value="Genomic_DNA"/>
</dbReference>
<dbReference type="Proteomes" id="UP000283095">
    <property type="component" value="Chromosome"/>
</dbReference>
<gene>
    <name evidence="2" type="ORF">BAOM_3729</name>
</gene>
<protein>
    <recommendedName>
        <fullName evidence="1">Tubby C-terminal domain-containing protein</fullName>
    </recommendedName>
</protein>
<evidence type="ECO:0000259" key="1">
    <source>
        <dbReference type="Pfam" id="PF23728"/>
    </source>
</evidence>
<evidence type="ECO:0000313" key="2">
    <source>
        <dbReference type="EMBL" id="AZV44338.1"/>
    </source>
</evidence>
<dbReference type="AlphaFoldDB" id="A0A3T0KVH4"/>
<reference evidence="2 3" key="1">
    <citation type="submission" date="2018-01" db="EMBL/GenBank/DDBJ databases">
        <title>Bacillus asahii Genome sequencing and assembly.</title>
        <authorList>
            <person name="Jiang H."/>
            <person name="Feng Y."/>
            <person name="Zhao F."/>
            <person name="Lin X."/>
        </authorList>
    </citation>
    <scope>NUCLEOTIDE SEQUENCE [LARGE SCALE GENOMIC DNA]</scope>
    <source>
        <strain evidence="2 3">OM18</strain>
    </source>
</reference>
<accession>A0A3T0KVH4</accession>
<dbReference type="Pfam" id="PF23728">
    <property type="entry name" value="Tubby_C_like"/>
    <property type="match status" value="1"/>
</dbReference>
<name>A0A3T0KVH4_9BACI</name>
<dbReference type="InterPro" id="IPR056944">
    <property type="entry name" value="Tubby_C-like"/>
</dbReference>
<organism evidence="2 3">
    <name type="scientific">Peribacillus asahii</name>
    <dbReference type="NCBI Taxonomy" id="228899"/>
    <lineage>
        <taxon>Bacteria</taxon>
        <taxon>Bacillati</taxon>
        <taxon>Bacillota</taxon>
        <taxon>Bacilli</taxon>
        <taxon>Bacillales</taxon>
        <taxon>Bacillaceae</taxon>
        <taxon>Peribacillus</taxon>
    </lineage>
</organism>
<sequence length="172" mass="19705">MQHLTYQVPESVLISTKLPIIDEQGKTIFLMQKERHKFLASIVNATIRFGLPYSYKITNAYGKPLYSIDCAFPGIRYKITEHLSSQTIPITRHKVQLIEKAYSFKIANQDYYFEKDYTGTGHLKCNNKRIASVSMPLSTKISMVDTINIVSTTEEIAALASVLFHTFYYYDA</sequence>
<evidence type="ECO:0000313" key="3">
    <source>
        <dbReference type="Proteomes" id="UP000283095"/>
    </source>
</evidence>
<dbReference type="OrthoDB" id="2739369at2"/>